<dbReference type="Pfam" id="PF00171">
    <property type="entry name" value="Aldedh"/>
    <property type="match status" value="1"/>
</dbReference>
<dbReference type="InterPro" id="IPR051020">
    <property type="entry name" value="ALDH-related_metabolic_enz"/>
</dbReference>
<accession>A0A437PLJ4</accession>
<evidence type="ECO:0000259" key="6">
    <source>
        <dbReference type="Pfam" id="PF00171"/>
    </source>
</evidence>
<dbReference type="Gene3D" id="3.40.309.10">
    <property type="entry name" value="Aldehyde Dehydrogenase, Chain A, domain 2"/>
    <property type="match status" value="1"/>
</dbReference>
<protein>
    <submittedName>
        <fullName evidence="7">Aldehyde dehydrogenase family protein</fullName>
    </submittedName>
</protein>
<dbReference type="SUPFAM" id="SSF53720">
    <property type="entry name" value="ALDH-like"/>
    <property type="match status" value="1"/>
</dbReference>
<dbReference type="Gene3D" id="3.40.605.10">
    <property type="entry name" value="Aldehyde Dehydrogenase, Chain A, domain 1"/>
    <property type="match status" value="1"/>
</dbReference>
<dbReference type="InterPro" id="IPR015590">
    <property type="entry name" value="Aldehyde_DH_dom"/>
</dbReference>
<evidence type="ECO:0000313" key="8">
    <source>
        <dbReference type="Proteomes" id="UP000283128"/>
    </source>
</evidence>
<dbReference type="EMBL" id="RZYA01000008">
    <property type="protein sequence ID" value="RVU23140.1"/>
    <property type="molecule type" value="Genomic_DNA"/>
</dbReference>
<dbReference type="PROSITE" id="PS00687">
    <property type="entry name" value="ALDEHYDE_DEHYDR_GLU"/>
    <property type="match status" value="1"/>
</dbReference>
<dbReference type="PANTHER" id="PTHR42991:SF1">
    <property type="entry name" value="ALDEHYDE DEHYDROGENASE"/>
    <property type="match status" value="1"/>
</dbReference>
<proteinExistence type="inferred from homology"/>
<evidence type="ECO:0000256" key="4">
    <source>
        <dbReference type="RuleBase" id="RU003345"/>
    </source>
</evidence>
<gene>
    <name evidence="7" type="ORF">EOT10_19005</name>
</gene>
<keyword evidence="8" id="KW-1185">Reference proteome</keyword>
<comment type="similarity">
    <text evidence="1 4">Belongs to the aldehyde dehydrogenase family.</text>
</comment>
<feature type="active site" evidence="3">
    <location>
        <position position="271"/>
    </location>
</feature>
<keyword evidence="2 4" id="KW-0560">Oxidoreductase</keyword>
<evidence type="ECO:0000313" key="7">
    <source>
        <dbReference type="EMBL" id="RVU23140.1"/>
    </source>
</evidence>
<evidence type="ECO:0000256" key="2">
    <source>
        <dbReference type="ARBA" id="ARBA00023002"/>
    </source>
</evidence>
<dbReference type="InterPro" id="IPR029510">
    <property type="entry name" value="Ald_DH_CS_GLU"/>
</dbReference>
<dbReference type="PANTHER" id="PTHR42991">
    <property type="entry name" value="ALDEHYDE DEHYDROGENASE"/>
    <property type="match status" value="1"/>
</dbReference>
<evidence type="ECO:0000256" key="5">
    <source>
        <dbReference type="SAM" id="MobiDB-lite"/>
    </source>
</evidence>
<feature type="region of interest" description="Disordered" evidence="5">
    <location>
        <begin position="1"/>
        <end position="23"/>
    </location>
</feature>
<feature type="domain" description="Aldehyde dehydrogenase" evidence="6">
    <location>
        <begin position="36"/>
        <end position="492"/>
    </location>
</feature>
<evidence type="ECO:0000256" key="1">
    <source>
        <dbReference type="ARBA" id="ARBA00009986"/>
    </source>
</evidence>
<dbReference type="AlphaFoldDB" id="A0A437PLJ4"/>
<evidence type="ECO:0000256" key="3">
    <source>
        <dbReference type="PROSITE-ProRule" id="PRU10007"/>
    </source>
</evidence>
<comment type="caution">
    <text evidence="7">The sequence shown here is derived from an EMBL/GenBank/DDBJ whole genome shotgun (WGS) entry which is preliminary data.</text>
</comment>
<dbReference type="GO" id="GO:0008911">
    <property type="term" value="F:lactaldehyde dehydrogenase (NAD+) activity"/>
    <property type="evidence" value="ECO:0007669"/>
    <property type="project" value="TreeGrafter"/>
</dbReference>
<dbReference type="RefSeq" id="WP_127829424.1">
    <property type="nucleotide sequence ID" value="NZ_RZYA01000008.1"/>
</dbReference>
<dbReference type="InterPro" id="IPR016161">
    <property type="entry name" value="Ald_DH/histidinol_DH"/>
</dbReference>
<dbReference type="InterPro" id="IPR016163">
    <property type="entry name" value="Ald_DH_C"/>
</dbReference>
<dbReference type="Proteomes" id="UP000283128">
    <property type="component" value="Unassembled WGS sequence"/>
</dbReference>
<name>A0A437PLJ4_9ACTN</name>
<dbReference type="OrthoDB" id="6882680at2"/>
<reference evidence="7 8" key="1">
    <citation type="submission" date="2019-01" db="EMBL/GenBank/DDBJ databases">
        <title>Genome sequences of Streptomyces and Rhizobium isolates collected from root and soil.</title>
        <authorList>
            <person name="Chhettri S."/>
            <person name="Sevigny J.L."/>
            <person name="Sen A."/>
            <person name="Ennis N."/>
            <person name="Tisa L."/>
        </authorList>
    </citation>
    <scope>NUCLEOTIDE SEQUENCE [LARGE SCALE GENOMIC DNA]</scope>
    <source>
        <strain evidence="7 8">San01</strain>
    </source>
</reference>
<sequence length="502" mass="53060">MTPHIDTTLDSSRTSSTSSTSLTWQPPAGALWSGIWVDGKVSFAVHDPEDDSLLGYVTDADEAEVDEAVRAVAAATHGSPWPVWQRREALTAAARLVLDRRELLTEVISRESSKTVREADAEISRAAETLRLSADQAGHLTGETLPFADTPRGEGRLGWYTREPVGVVAAITPFNDPLNLVAHKLGPALVAGNGAVLKPAERTPLTALALAEILLDAGVPAQRLAVVPGSGHRAGAALAGHPIVDLVSFTGGHRTGEAVARAAGAKKTLMELGGNNAVLVLADADWRLAARSVVEGAFGVAGQNCLSVQRVFVAAALIQRFVEHVAARTHALRVGSKTDPRTDVGPLIDVREAMRVEEWVEEAQRGGAIARAGARREGAFYWPTVLTDVPAHARLMSEEVFGPVVTVQPFDTVSEAVEQANATAYGLQAGVFTQDLDRAVTIAGALRVGAVMINESSDFRIDAMPFGGPKHSGVGREGIRSAVEAMTEPKVVAIRRQTAKAI</sequence>
<organism evidence="7 8">
    <name type="scientific">Streptomyces antnestii</name>
    <dbReference type="NCBI Taxonomy" id="2494256"/>
    <lineage>
        <taxon>Bacteria</taxon>
        <taxon>Bacillati</taxon>
        <taxon>Actinomycetota</taxon>
        <taxon>Actinomycetes</taxon>
        <taxon>Kitasatosporales</taxon>
        <taxon>Streptomycetaceae</taxon>
        <taxon>Streptomyces</taxon>
    </lineage>
</organism>
<dbReference type="InterPro" id="IPR016162">
    <property type="entry name" value="Ald_DH_N"/>
</dbReference>